<feature type="domain" description="EF-hand" evidence="11">
    <location>
        <begin position="553"/>
        <end position="588"/>
    </location>
</feature>
<dbReference type="InterPro" id="IPR003593">
    <property type="entry name" value="AAA+_ATPase"/>
</dbReference>
<dbReference type="GO" id="GO:0140359">
    <property type="term" value="F:ABC-type transporter activity"/>
    <property type="evidence" value="ECO:0007669"/>
    <property type="project" value="InterPro"/>
</dbReference>
<comment type="subcellular location">
    <subcellularLocation>
        <location evidence="1">Membrane</location>
        <topology evidence="1">Multi-pass membrane protein</topology>
    </subcellularLocation>
</comment>
<dbReference type="InterPro" id="IPR018247">
    <property type="entry name" value="EF_Hand_1_Ca_BS"/>
</dbReference>
<dbReference type="GO" id="GO:0005509">
    <property type="term" value="F:calcium ion binding"/>
    <property type="evidence" value="ECO:0007669"/>
    <property type="project" value="InterPro"/>
</dbReference>
<name>A0A9W7C567_9STRA</name>
<feature type="compositionally biased region" description="Basic and acidic residues" evidence="9">
    <location>
        <begin position="653"/>
        <end position="689"/>
    </location>
</feature>
<keyword evidence="14" id="KW-1185">Reference proteome</keyword>
<evidence type="ECO:0000256" key="4">
    <source>
        <dbReference type="ARBA" id="ARBA00022741"/>
    </source>
</evidence>
<dbReference type="InterPro" id="IPR002048">
    <property type="entry name" value="EF_hand_dom"/>
</dbReference>
<dbReference type="InterPro" id="IPR027417">
    <property type="entry name" value="P-loop_NTPase"/>
</dbReference>
<keyword evidence="4" id="KW-0547">Nucleotide-binding</keyword>
<dbReference type="PROSITE" id="PS00211">
    <property type="entry name" value="ABC_TRANSPORTER_1"/>
    <property type="match status" value="1"/>
</dbReference>
<evidence type="ECO:0000256" key="10">
    <source>
        <dbReference type="SAM" id="Phobius"/>
    </source>
</evidence>
<keyword evidence="3 10" id="KW-0812">Transmembrane</keyword>
<organism evidence="13 14">
    <name type="scientific">Triparma laevis f. longispina</name>
    <dbReference type="NCBI Taxonomy" id="1714387"/>
    <lineage>
        <taxon>Eukaryota</taxon>
        <taxon>Sar</taxon>
        <taxon>Stramenopiles</taxon>
        <taxon>Ochrophyta</taxon>
        <taxon>Bolidophyceae</taxon>
        <taxon>Parmales</taxon>
        <taxon>Triparmaceae</taxon>
        <taxon>Triparma</taxon>
    </lineage>
</organism>
<reference evidence="14" key="1">
    <citation type="journal article" date="2023" name="Commun. Biol.">
        <title>Genome analysis of Parmales, the sister group of diatoms, reveals the evolutionary specialization of diatoms from phago-mixotrophs to photoautotrophs.</title>
        <authorList>
            <person name="Ban H."/>
            <person name="Sato S."/>
            <person name="Yoshikawa S."/>
            <person name="Yamada K."/>
            <person name="Nakamura Y."/>
            <person name="Ichinomiya M."/>
            <person name="Sato N."/>
            <person name="Blanc-Mathieu R."/>
            <person name="Endo H."/>
            <person name="Kuwata A."/>
            <person name="Ogata H."/>
        </authorList>
    </citation>
    <scope>NUCLEOTIDE SEQUENCE [LARGE SCALE GENOMIC DNA]</scope>
    <source>
        <strain evidence="14">NIES 3700</strain>
    </source>
</reference>
<feature type="transmembrane region" description="Helical" evidence="10">
    <location>
        <begin position="1420"/>
        <end position="1442"/>
    </location>
</feature>
<dbReference type="InterPro" id="IPR011992">
    <property type="entry name" value="EF-hand-dom_pair"/>
</dbReference>
<feature type="region of interest" description="Disordered" evidence="9">
    <location>
        <begin position="440"/>
        <end position="552"/>
    </location>
</feature>
<evidence type="ECO:0000256" key="6">
    <source>
        <dbReference type="ARBA" id="ARBA00022840"/>
    </source>
</evidence>
<dbReference type="SMART" id="SM00382">
    <property type="entry name" value="AAA"/>
    <property type="match status" value="1"/>
</dbReference>
<evidence type="ECO:0000256" key="8">
    <source>
        <dbReference type="ARBA" id="ARBA00023136"/>
    </source>
</evidence>
<sequence length="1451" mass="158989">MSSLSECKLLGSYDLGSTTSTCCSRINTLASQIISSTLPSSAYGASVPQCKNADTNCYDTTVYALQQSEDSFGQENMVEPFEEACADLMSGEAFPPQLDCDSPSDNTNTTNSSIYNIPTCTPCSRLIGFYMSENGFVNISDYLGIESEKDPSQACAAGYQCVSKDPFDAIPESESEIFSKAGGCCQKCLNGQTCPPMTVGGSGYYFDNLCPDGNRCDEGEWPKPCVPGEICSKGIVLNCTEVANSARTRTWQNQNTTSDNSNSSSTSGIFDGAYCDGGAALGWCPGGFYCPEPDHMVECPVGYFCPPKSRTFQFKCADAACGPGATYDHPQTKFQIITAIVLAVLTSIILIMAWLSALLNREFERERFENRRIESAQQDFLMEELIELRKSAAGAAPDGPSGVNQKVNLLKMATSRMTVDNSKWKNLKMGSIRLTGRNSLLGASPFSGTASHRKERSRKKSTDARSGRSAFRGSLDPIGKPATTSNLASIMPVVANSPTNQGSPEEKKSKTCNTSASAPSDPQPPSSPTAQQNDLTVAQQESSLSPPEKIELPTYEEIKTIFESMDKDGDGLISFEELKATRLGQAMSEDELRKIMMKSHKKNSAPMPALGGTQRGRKSSVFGGIMNKIGGTSRGAAAMEAAMGDPNGQPEQQKTEEEQRKFFEDLKKRNTKDNKAKNEDEQEKNDSGRDPASASGPPRPDKMHRRGSFMNKIDIATGGIGRQVSAGYMKGITFEDFAEEYFSMLLAKQHEDEIDDDPSIKGVEVRFEDLSLTVNVGGKEMIVLNEISGLIKEKTLVALMGGSGAGKTSLLNALCGRAWYGQVTGDVYINGVKDKVENHQDMVGFVPQDDIVHPDLTVYENLMYSGLFRLPKGTPVWKIDELAYQVLVDLQLEGVADGLVGDAGKRGISGGQRKRVNIGLELMARPKLLFLDEPTSGLDANSSQVALTALKKLAKRGTTIVTVIHQPRYQIFKMFDSVTLLAVGGHVVFQGAPKFEVDYFKALGYKLPYGENPADWMLDISSGTAKPSMQGSRVGQRKSTETLPTSAKGRIDRLIAKWKVHSRLTDGKSGKSDGTALPIVPLVGFTEKVKRVSFLTQYWLFIRRLSKQRFRRFKTILLDMILVVGSAYLAANVSGPFVPIIEEDEVIDVPAEVIMNITIPGAEREEYPVPVLKSFEKANEYAMIANLLFVILVTLSALRSFGDSKLLFFREASSGYSVTAFFWAQLTLDQVFHSLQAFWTAVVSYELRTSLGPIISYVVLYQLTAFFCTGWAYVFSLIVPKENLVMTSALFVSVCGTLLSGSLTFLKFEDIYSNDALGVLVGTMSSTRWFTEWLIVSEFKALPAQYGYTDDTLNYFERGGYALDDIDNARIMGDKGWYYNCWPLIGMGVALRVVAYGFILLFDRPKCNKKVLSRFGFLDWIWLVALLSVMFIFAAIGVGTVLRAMVEESLL</sequence>
<evidence type="ECO:0000256" key="7">
    <source>
        <dbReference type="ARBA" id="ARBA00022989"/>
    </source>
</evidence>
<feature type="transmembrane region" description="Helical" evidence="10">
    <location>
        <begin position="1284"/>
        <end position="1306"/>
    </location>
</feature>
<evidence type="ECO:0000256" key="3">
    <source>
        <dbReference type="ARBA" id="ARBA00022692"/>
    </source>
</evidence>
<feature type="region of interest" description="Disordered" evidence="9">
    <location>
        <begin position="634"/>
        <end position="706"/>
    </location>
</feature>
<dbReference type="InterPro" id="IPR017871">
    <property type="entry name" value="ABC_transporter-like_CS"/>
</dbReference>
<keyword evidence="7 10" id="KW-1133">Transmembrane helix</keyword>
<dbReference type="PANTHER" id="PTHR48041">
    <property type="entry name" value="ABC TRANSPORTER G FAMILY MEMBER 28"/>
    <property type="match status" value="1"/>
</dbReference>
<dbReference type="SUPFAM" id="SSF47473">
    <property type="entry name" value="EF-hand"/>
    <property type="match status" value="1"/>
</dbReference>
<evidence type="ECO:0000256" key="9">
    <source>
        <dbReference type="SAM" id="MobiDB-lite"/>
    </source>
</evidence>
<dbReference type="InterPro" id="IPR003439">
    <property type="entry name" value="ABC_transporter-like_ATP-bd"/>
</dbReference>
<keyword evidence="5" id="KW-0106">Calcium</keyword>
<dbReference type="GO" id="GO:0016020">
    <property type="term" value="C:membrane"/>
    <property type="evidence" value="ECO:0007669"/>
    <property type="project" value="UniProtKB-SubCell"/>
</dbReference>
<dbReference type="Pfam" id="PF19055">
    <property type="entry name" value="ABC2_membrane_7"/>
    <property type="match status" value="2"/>
</dbReference>
<evidence type="ECO:0000259" key="12">
    <source>
        <dbReference type="PROSITE" id="PS50893"/>
    </source>
</evidence>
<dbReference type="CDD" id="cd00051">
    <property type="entry name" value="EFh"/>
    <property type="match status" value="1"/>
</dbReference>
<feature type="transmembrane region" description="Helical" evidence="10">
    <location>
        <begin position="1377"/>
        <end position="1400"/>
    </location>
</feature>
<dbReference type="OrthoDB" id="194417at2759"/>
<accession>A0A9W7C567</accession>
<dbReference type="InterPro" id="IPR050352">
    <property type="entry name" value="ABCG_transporters"/>
</dbReference>
<evidence type="ECO:0000313" key="14">
    <source>
        <dbReference type="Proteomes" id="UP001165122"/>
    </source>
</evidence>
<dbReference type="EMBL" id="BRXW01000010">
    <property type="protein sequence ID" value="GMH99442.1"/>
    <property type="molecule type" value="Genomic_DNA"/>
</dbReference>
<dbReference type="PROSITE" id="PS50893">
    <property type="entry name" value="ABC_TRANSPORTER_2"/>
    <property type="match status" value="1"/>
</dbReference>
<evidence type="ECO:0000256" key="1">
    <source>
        <dbReference type="ARBA" id="ARBA00004141"/>
    </source>
</evidence>
<dbReference type="SUPFAM" id="SSF52540">
    <property type="entry name" value="P-loop containing nucleoside triphosphate hydrolases"/>
    <property type="match status" value="1"/>
</dbReference>
<feature type="transmembrane region" description="Helical" evidence="10">
    <location>
        <begin position="1181"/>
        <end position="1201"/>
    </location>
</feature>
<dbReference type="Gene3D" id="3.40.50.300">
    <property type="entry name" value="P-loop containing nucleotide triphosphate hydrolases"/>
    <property type="match status" value="1"/>
</dbReference>
<feature type="compositionally biased region" description="Polar residues" evidence="9">
    <location>
        <begin position="533"/>
        <end position="545"/>
    </location>
</feature>
<protein>
    <recommendedName>
        <fullName evidence="15">Calmodulin</fullName>
    </recommendedName>
</protein>
<evidence type="ECO:0008006" key="15">
    <source>
        <dbReference type="Google" id="ProtNLM"/>
    </source>
</evidence>
<dbReference type="InterPro" id="IPR043926">
    <property type="entry name" value="ABCG_dom"/>
</dbReference>
<evidence type="ECO:0000256" key="5">
    <source>
        <dbReference type="ARBA" id="ARBA00022837"/>
    </source>
</evidence>
<dbReference type="Pfam" id="PF00005">
    <property type="entry name" value="ABC_tran"/>
    <property type="match status" value="1"/>
</dbReference>
<keyword evidence="2" id="KW-0813">Transport</keyword>
<feature type="transmembrane region" description="Helical" evidence="10">
    <location>
        <begin position="1254"/>
        <end position="1278"/>
    </location>
</feature>
<keyword evidence="6" id="KW-0067">ATP-binding</keyword>
<dbReference type="Proteomes" id="UP001165122">
    <property type="component" value="Unassembled WGS sequence"/>
</dbReference>
<gene>
    <name evidence="13" type="ORF">TrLO_g152</name>
</gene>
<dbReference type="PANTHER" id="PTHR48041:SF91">
    <property type="entry name" value="ABC TRANSPORTER G FAMILY MEMBER 28"/>
    <property type="match status" value="1"/>
</dbReference>
<dbReference type="SMART" id="SM00054">
    <property type="entry name" value="EFh"/>
    <property type="match status" value="1"/>
</dbReference>
<dbReference type="GO" id="GO:0005524">
    <property type="term" value="F:ATP binding"/>
    <property type="evidence" value="ECO:0007669"/>
    <property type="project" value="UniProtKB-KW"/>
</dbReference>
<dbReference type="GO" id="GO:0016887">
    <property type="term" value="F:ATP hydrolysis activity"/>
    <property type="evidence" value="ECO:0007669"/>
    <property type="project" value="InterPro"/>
</dbReference>
<dbReference type="FunFam" id="3.40.50.300:FF:000367">
    <property type="entry name" value="ABC transporter G family member 24"/>
    <property type="match status" value="1"/>
</dbReference>
<dbReference type="CDD" id="cd03213">
    <property type="entry name" value="ABCG_EPDR"/>
    <property type="match status" value="1"/>
</dbReference>
<evidence type="ECO:0000259" key="11">
    <source>
        <dbReference type="PROSITE" id="PS50222"/>
    </source>
</evidence>
<proteinExistence type="predicted"/>
<dbReference type="PROSITE" id="PS00018">
    <property type="entry name" value="EF_HAND_1"/>
    <property type="match status" value="1"/>
</dbReference>
<evidence type="ECO:0000256" key="2">
    <source>
        <dbReference type="ARBA" id="ARBA00022448"/>
    </source>
</evidence>
<keyword evidence="8 10" id="KW-0472">Membrane</keyword>
<dbReference type="PROSITE" id="PS50222">
    <property type="entry name" value="EF_HAND_2"/>
    <property type="match status" value="1"/>
</dbReference>
<dbReference type="Gene3D" id="1.10.238.10">
    <property type="entry name" value="EF-hand"/>
    <property type="match status" value="1"/>
</dbReference>
<feature type="domain" description="ABC transporter" evidence="12">
    <location>
        <begin position="765"/>
        <end position="1009"/>
    </location>
</feature>
<feature type="transmembrane region" description="Helical" evidence="10">
    <location>
        <begin position="336"/>
        <end position="359"/>
    </location>
</feature>
<comment type="caution">
    <text evidence="13">The sequence shown here is derived from an EMBL/GenBank/DDBJ whole genome shotgun (WGS) entry which is preliminary data.</text>
</comment>
<dbReference type="Pfam" id="PF00036">
    <property type="entry name" value="EF-hand_1"/>
    <property type="match status" value="1"/>
</dbReference>
<evidence type="ECO:0000313" key="13">
    <source>
        <dbReference type="EMBL" id="GMH99442.1"/>
    </source>
</evidence>